<dbReference type="SMART" id="SM01083">
    <property type="entry name" value="Cir_N"/>
    <property type="match status" value="1"/>
</dbReference>
<dbReference type="OrthoDB" id="10250354at2759"/>
<sequence>MWIGKIGQKSAAFINHKPFHPANWQNQEKIWLAEQKHKEELKKQAELAERRAEELKIQELRRALYSQGTAATKPKKNSAEDGEAVRKAAVIEARKREAARAAAIRAAELRKGTVRSTLYREDVYVGTHSQVWGSFFDRPTSRWGFACCCVCDKSELNCPSASVSSSSPSRLRKHRKRAREHDVGESSMELAEENSTCAHQGNSNDEGVQSKQHTRSHFEPAASSGKRCKAAPGGACRGPSCSPRETAETPSSPEKAGDVDSQREGVNKQKKAALPAFHRSREGGLSSVLQLLKEQKAFGDD</sequence>
<dbReference type="GeneID" id="94426463"/>
<dbReference type="GO" id="GO:0003714">
    <property type="term" value="F:transcription corepressor activity"/>
    <property type="evidence" value="ECO:0007669"/>
    <property type="project" value="InterPro"/>
</dbReference>
<evidence type="ECO:0000313" key="4">
    <source>
        <dbReference type="Proteomes" id="UP000221165"/>
    </source>
</evidence>
<dbReference type="PANTHER" id="PTHR13151:SF2">
    <property type="entry name" value="COREPRESSOR INTERACTING WITH RBPJ 1"/>
    <property type="match status" value="1"/>
</dbReference>
<dbReference type="InterPro" id="IPR019339">
    <property type="entry name" value="CIR_N_dom"/>
</dbReference>
<feature type="compositionally biased region" description="Low complexity" evidence="1">
    <location>
        <begin position="159"/>
        <end position="169"/>
    </location>
</feature>
<gene>
    <name evidence="3" type="ORF">CSUI_003054</name>
</gene>
<proteinExistence type="predicted"/>
<name>A0A2C6L6U6_9APIC</name>
<feature type="compositionally biased region" description="Polar residues" evidence="1">
    <location>
        <begin position="193"/>
        <end position="211"/>
    </location>
</feature>
<dbReference type="GO" id="GO:0005634">
    <property type="term" value="C:nucleus"/>
    <property type="evidence" value="ECO:0007669"/>
    <property type="project" value="TreeGrafter"/>
</dbReference>
<dbReference type="VEuPathDB" id="ToxoDB:CSUI_003054"/>
<feature type="domain" description="CBF1-interacting co-repressor CIR N-terminal" evidence="2">
    <location>
        <begin position="18"/>
        <end position="54"/>
    </location>
</feature>
<dbReference type="Pfam" id="PF10197">
    <property type="entry name" value="Cir_N"/>
    <property type="match status" value="1"/>
</dbReference>
<dbReference type="PANTHER" id="PTHR13151">
    <property type="entry name" value="CBF1 INTERACTING COREPRESSOR CIR"/>
    <property type="match status" value="1"/>
</dbReference>
<comment type="caution">
    <text evidence="3">The sequence shown here is derived from an EMBL/GenBank/DDBJ whole genome shotgun (WGS) entry which is preliminary data.</text>
</comment>
<dbReference type="Proteomes" id="UP000221165">
    <property type="component" value="Unassembled WGS sequence"/>
</dbReference>
<reference evidence="3 4" key="1">
    <citation type="journal article" date="2017" name="Int. J. Parasitol.">
        <title>The genome of the protozoan parasite Cystoisospora suis and a reverse vaccinology approach to identify vaccine candidates.</title>
        <authorList>
            <person name="Palmieri N."/>
            <person name="Shrestha A."/>
            <person name="Ruttkowski B."/>
            <person name="Beck T."/>
            <person name="Vogl C."/>
            <person name="Tomley F."/>
            <person name="Blake D.P."/>
            <person name="Joachim A."/>
        </authorList>
    </citation>
    <scope>NUCLEOTIDE SEQUENCE [LARGE SCALE GENOMIC DNA]</scope>
    <source>
        <strain evidence="3 4">Wien I</strain>
    </source>
</reference>
<protein>
    <submittedName>
        <fullName evidence="3">Step ii splicing factor</fullName>
    </submittedName>
</protein>
<feature type="region of interest" description="Disordered" evidence="1">
    <location>
        <begin position="157"/>
        <end position="285"/>
    </location>
</feature>
<dbReference type="EMBL" id="MIGC01001318">
    <property type="protein sequence ID" value="PHJ23083.1"/>
    <property type="molecule type" value="Genomic_DNA"/>
</dbReference>
<evidence type="ECO:0000259" key="2">
    <source>
        <dbReference type="SMART" id="SM01083"/>
    </source>
</evidence>
<dbReference type="AlphaFoldDB" id="A0A2C6L6U6"/>
<organism evidence="3 4">
    <name type="scientific">Cystoisospora suis</name>
    <dbReference type="NCBI Taxonomy" id="483139"/>
    <lineage>
        <taxon>Eukaryota</taxon>
        <taxon>Sar</taxon>
        <taxon>Alveolata</taxon>
        <taxon>Apicomplexa</taxon>
        <taxon>Conoidasida</taxon>
        <taxon>Coccidia</taxon>
        <taxon>Eucoccidiorida</taxon>
        <taxon>Eimeriorina</taxon>
        <taxon>Sarcocystidae</taxon>
        <taxon>Cystoisospora</taxon>
    </lineage>
</organism>
<accession>A0A2C6L6U6</accession>
<evidence type="ECO:0000313" key="3">
    <source>
        <dbReference type="EMBL" id="PHJ23083.1"/>
    </source>
</evidence>
<feature type="compositionally biased region" description="Basic and acidic residues" evidence="1">
    <location>
        <begin position="255"/>
        <end position="267"/>
    </location>
</feature>
<dbReference type="InterPro" id="IPR040014">
    <property type="entry name" value="CIR1"/>
</dbReference>
<evidence type="ECO:0000256" key="1">
    <source>
        <dbReference type="SAM" id="MobiDB-lite"/>
    </source>
</evidence>
<keyword evidence="4" id="KW-1185">Reference proteome</keyword>
<dbReference type="RefSeq" id="XP_067924760.1">
    <property type="nucleotide sequence ID" value="XM_068063252.1"/>
</dbReference>